<name>A0A8S0Q9X0_OLEEU</name>
<dbReference type="Gramene" id="OE9A052943T1">
    <property type="protein sequence ID" value="OE9A052943C1"/>
    <property type="gene ID" value="OE9A052943"/>
</dbReference>
<sequence>MGMAAGLKRDAVVILRFDGEELLEFLKSPTFETDVLSIFSEIGLPDRSLRDCIMEAFAKLTVDQGMPPATDPWVVSNIVEPVLQSLDNVSQQTVSQEAFSAEFKRAIESVAQHLKEKPSIVAHSQNTFDGSGFERLLSNKFELHEVSREIVGASKHNTTYSFFSIGCENLGVGFQKTTYLYISLSFFCLMQTLNSAIEIVPKNQNGEISKEYFRGVLEILASSAGLPPIGALDQIDHVTTEALKMFEVNEQKMVNEEEFKKLLTQVLETVVQHLEANPISVSVNSIVHEPHASSSTSSSP</sequence>
<proteinExistence type="predicted"/>
<dbReference type="EMBL" id="CACTIH010001839">
    <property type="protein sequence ID" value="CAA2965255.1"/>
    <property type="molecule type" value="Genomic_DNA"/>
</dbReference>
<accession>A0A8S0Q9X0</accession>
<evidence type="ECO:0000313" key="2">
    <source>
        <dbReference type="Proteomes" id="UP000594638"/>
    </source>
</evidence>
<dbReference type="AlphaFoldDB" id="A0A8S0Q9X0"/>
<dbReference type="OrthoDB" id="1881481at2759"/>
<protein>
    <submittedName>
        <fullName evidence="1">Uncharacterized protein</fullName>
    </submittedName>
</protein>
<evidence type="ECO:0000313" key="1">
    <source>
        <dbReference type="EMBL" id="CAA2965255.1"/>
    </source>
</evidence>
<dbReference type="PANTHER" id="PTHR34574">
    <property type="entry name" value="CALCIUM-BINDING EF-HAND FAMILY PROTEIN-RELATED"/>
    <property type="match status" value="1"/>
</dbReference>
<keyword evidence="2" id="KW-1185">Reference proteome</keyword>
<dbReference type="InterPro" id="IPR011992">
    <property type="entry name" value="EF-hand-dom_pair"/>
</dbReference>
<dbReference type="Proteomes" id="UP000594638">
    <property type="component" value="Unassembled WGS sequence"/>
</dbReference>
<dbReference type="SUPFAM" id="SSF47473">
    <property type="entry name" value="EF-hand"/>
    <property type="match status" value="1"/>
</dbReference>
<gene>
    <name evidence="1" type="ORF">OLEA9_A052943</name>
</gene>
<comment type="caution">
    <text evidence="1">The sequence shown here is derived from an EMBL/GenBank/DDBJ whole genome shotgun (WGS) entry which is preliminary data.</text>
</comment>
<dbReference type="PANTHER" id="PTHR34574:SF13">
    <property type="entry name" value="EF-HAND DOMAIN-CONTAINING PROTEIN"/>
    <property type="match status" value="1"/>
</dbReference>
<reference evidence="1 2" key="1">
    <citation type="submission" date="2019-12" db="EMBL/GenBank/DDBJ databases">
        <authorList>
            <person name="Alioto T."/>
            <person name="Alioto T."/>
            <person name="Gomez Garrido J."/>
        </authorList>
    </citation>
    <scope>NUCLEOTIDE SEQUENCE [LARGE SCALE GENOMIC DNA]</scope>
</reference>
<organism evidence="1 2">
    <name type="scientific">Olea europaea subsp. europaea</name>
    <dbReference type="NCBI Taxonomy" id="158383"/>
    <lineage>
        <taxon>Eukaryota</taxon>
        <taxon>Viridiplantae</taxon>
        <taxon>Streptophyta</taxon>
        <taxon>Embryophyta</taxon>
        <taxon>Tracheophyta</taxon>
        <taxon>Spermatophyta</taxon>
        <taxon>Magnoliopsida</taxon>
        <taxon>eudicotyledons</taxon>
        <taxon>Gunneridae</taxon>
        <taxon>Pentapetalae</taxon>
        <taxon>asterids</taxon>
        <taxon>lamiids</taxon>
        <taxon>Lamiales</taxon>
        <taxon>Oleaceae</taxon>
        <taxon>Oleeae</taxon>
        <taxon>Olea</taxon>
    </lineage>
</organism>